<dbReference type="InterPro" id="IPR051786">
    <property type="entry name" value="ASN_synthetase/amidase"/>
</dbReference>
<dbReference type="CDD" id="cd01991">
    <property type="entry name" value="Asn_synthase_B_C"/>
    <property type="match status" value="1"/>
</dbReference>
<comment type="caution">
    <text evidence="6">The sequence shown here is derived from an EMBL/GenBank/DDBJ whole genome shotgun (WGS) entry which is preliminary data.</text>
</comment>
<evidence type="ECO:0000259" key="5">
    <source>
        <dbReference type="Pfam" id="PF00733"/>
    </source>
</evidence>
<name>A0AAE3VUY6_9ACTN</name>
<feature type="domain" description="Asparagine synthetase" evidence="5">
    <location>
        <begin position="1"/>
        <end position="149"/>
    </location>
</feature>
<dbReference type="Gene3D" id="3.40.50.620">
    <property type="entry name" value="HUPs"/>
    <property type="match status" value="1"/>
</dbReference>
<evidence type="ECO:0000313" key="6">
    <source>
        <dbReference type="EMBL" id="MDQ0363505.1"/>
    </source>
</evidence>
<keyword evidence="3" id="KW-0028">Amino-acid biosynthesis</keyword>
<proteinExistence type="predicted"/>
<protein>
    <recommendedName>
        <fullName evidence="2">asparagine synthase (glutamine-hydrolyzing)</fullName>
        <ecNumber evidence="2">6.3.5.4</ecNumber>
    </recommendedName>
</protein>
<gene>
    <name evidence="6" type="ORF">J2S42_000174</name>
</gene>
<comment type="catalytic activity">
    <reaction evidence="4">
        <text>L-aspartate + L-glutamine + ATP + H2O = L-asparagine + L-glutamate + AMP + diphosphate + H(+)</text>
        <dbReference type="Rhea" id="RHEA:12228"/>
        <dbReference type="ChEBI" id="CHEBI:15377"/>
        <dbReference type="ChEBI" id="CHEBI:15378"/>
        <dbReference type="ChEBI" id="CHEBI:29985"/>
        <dbReference type="ChEBI" id="CHEBI:29991"/>
        <dbReference type="ChEBI" id="CHEBI:30616"/>
        <dbReference type="ChEBI" id="CHEBI:33019"/>
        <dbReference type="ChEBI" id="CHEBI:58048"/>
        <dbReference type="ChEBI" id="CHEBI:58359"/>
        <dbReference type="ChEBI" id="CHEBI:456215"/>
        <dbReference type="EC" id="6.3.5.4"/>
    </reaction>
</comment>
<dbReference type="Proteomes" id="UP001240236">
    <property type="component" value="Unassembled WGS sequence"/>
</dbReference>
<evidence type="ECO:0000256" key="1">
    <source>
        <dbReference type="ARBA" id="ARBA00005187"/>
    </source>
</evidence>
<comment type="pathway">
    <text evidence="1">Amino-acid biosynthesis; L-asparagine biosynthesis; L-asparagine from L-aspartate (L-Gln route): step 1/1.</text>
</comment>
<evidence type="ECO:0000256" key="4">
    <source>
        <dbReference type="ARBA" id="ARBA00048741"/>
    </source>
</evidence>
<dbReference type="GO" id="GO:0004066">
    <property type="term" value="F:asparagine synthase (glutamine-hydrolyzing) activity"/>
    <property type="evidence" value="ECO:0007669"/>
    <property type="project" value="UniProtKB-EC"/>
</dbReference>
<dbReference type="InterPro" id="IPR014729">
    <property type="entry name" value="Rossmann-like_a/b/a_fold"/>
</dbReference>
<evidence type="ECO:0000256" key="3">
    <source>
        <dbReference type="ARBA" id="ARBA00022888"/>
    </source>
</evidence>
<dbReference type="GO" id="GO:0005829">
    <property type="term" value="C:cytosol"/>
    <property type="evidence" value="ECO:0007669"/>
    <property type="project" value="TreeGrafter"/>
</dbReference>
<reference evidence="6 7" key="1">
    <citation type="submission" date="2023-07" db="EMBL/GenBank/DDBJ databases">
        <title>Sequencing the genomes of 1000 actinobacteria strains.</title>
        <authorList>
            <person name="Klenk H.-P."/>
        </authorList>
    </citation>
    <scope>NUCLEOTIDE SEQUENCE [LARGE SCALE GENOMIC DNA]</scope>
    <source>
        <strain evidence="6 7">DSM 44709</strain>
    </source>
</reference>
<dbReference type="GO" id="GO:0006529">
    <property type="term" value="P:asparagine biosynthetic process"/>
    <property type="evidence" value="ECO:0007669"/>
    <property type="project" value="UniProtKB-KW"/>
</dbReference>
<dbReference type="InterPro" id="IPR001962">
    <property type="entry name" value="Asn_synthase"/>
</dbReference>
<dbReference type="PANTHER" id="PTHR43284">
    <property type="entry name" value="ASPARAGINE SYNTHETASE (GLUTAMINE-HYDROLYZING)"/>
    <property type="match status" value="1"/>
</dbReference>
<keyword evidence="7" id="KW-1185">Reference proteome</keyword>
<dbReference type="EC" id="6.3.5.4" evidence="2"/>
<dbReference type="SUPFAM" id="SSF52402">
    <property type="entry name" value="Adenine nucleotide alpha hydrolases-like"/>
    <property type="match status" value="1"/>
</dbReference>
<evidence type="ECO:0000313" key="7">
    <source>
        <dbReference type="Proteomes" id="UP001240236"/>
    </source>
</evidence>
<accession>A0AAE3VUY6</accession>
<sequence length="158" mass="18204">MREVSYLAQIWWVPFLLARKDRMSMAHGLEVRVPFADHRLLEYLYHVPWAMKFFDGKEKSLLRAAVADLLPDSVLQRRKSPYPSTQDARYERMLRARAGEILADPAAPSAGLLNVPALTELFRSPLESSGFGPRRRCAELVAGLDDWLRRYPVRLRLP</sequence>
<dbReference type="PANTHER" id="PTHR43284:SF1">
    <property type="entry name" value="ASPARAGINE SYNTHETASE"/>
    <property type="match status" value="1"/>
</dbReference>
<dbReference type="AlphaFoldDB" id="A0AAE3VUY6"/>
<dbReference type="Pfam" id="PF00733">
    <property type="entry name" value="Asn_synthase"/>
    <property type="match status" value="1"/>
</dbReference>
<keyword evidence="3" id="KW-0061">Asparagine biosynthesis</keyword>
<organism evidence="6 7">
    <name type="scientific">Catenuloplanes indicus</name>
    <dbReference type="NCBI Taxonomy" id="137267"/>
    <lineage>
        <taxon>Bacteria</taxon>
        <taxon>Bacillati</taxon>
        <taxon>Actinomycetota</taxon>
        <taxon>Actinomycetes</taxon>
        <taxon>Micromonosporales</taxon>
        <taxon>Micromonosporaceae</taxon>
        <taxon>Catenuloplanes</taxon>
    </lineage>
</organism>
<dbReference type="EMBL" id="JAUSUZ010000001">
    <property type="protein sequence ID" value="MDQ0363505.1"/>
    <property type="molecule type" value="Genomic_DNA"/>
</dbReference>
<evidence type="ECO:0000256" key="2">
    <source>
        <dbReference type="ARBA" id="ARBA00012737"/>
    </source>
</evidence>